<feature type="transmembrane region" description="Helical" evidence="7">
    <location>
        <begin position="252"/>
        <end position="273"/>
    </location>
</feature>
<keyword evidence="4 7" id="KW-1133">Transmembrane helix</keyword>
<dbReference type="InterPro" id="IPR004813">
    <property type="entry name" value="OPT"/>
</dbReference>
<dbReference type="AlphaFoldDB" id="A0A2U8VVX9"/>
<feature type="transmembrane region" description="Helical" evidence="7">
    <location>
        <begin position="66"/>
        <end position="85"/>
    </location>
</feature>
<keyword evidence="3 7" id="KW-0812">Transmembrane</keyword>
<accession>A0A2U8VVX9</accession>
<evidence type="ECO:0000313" key="9">
    <source>
        <dbReference type="Proteomes" id="UP000246058"/>
    </source>
</evidence>
<dbReference type="KEGG" id="meti:DK427_17300"/>
<feature type="transmembrane region" description="Helical" evidence="7">
    <location>
        <begin position="579"/>
        <end position="602"/>
    </location>
</feature>
<feature type="transmembrane region" description="Helical" evidence="7">
    <location>
        <begin position="293"/>
        <end position="311"/>
    </location>
</feature>
<keyword evidence="9" id="KW-1185">Reference proteome</keyword>
<feature type="transmembrane region" description="Helical" evidence="7">
    <location>
        <begin position="628"/>
        <end position="646"/>
    </location>
</feature>
<feature type="compositionally biased region" description="Low complexity" evidence="6">
    <location>
        <begin position="1"/>
        <end position="19"/>
    </location>
</feature>
<feature type="transmembrane region" description="Helical" evidence="7">
    <location>
        <begin position="220"/>
        <end position="245"/>
    </location>
</feature>
<keyword evidence="5 7" id="KW-0472">Membrane</keyword>
<feature type="transmembrane region" description="Helical" evidence="7">
    <location>
        <begin position="549"/>
        <end position="567"/>
    </location>
</feature>
<keyword evidence="2" id="KW-0813">Transport</keyword>
<dbReference type="PANTHER" id="PTHR31645:SF0">
    <property type="entry name" value="OLIGOPEPTIDE TRANSPORTER YGL114W-RELATED"/>
    <property type="match status" value="1"/>
</dbReference>
<dbReference type="NCBIfam" id="TIGR00728">
    <property type="entry name" value="OPT_sfam"/>
    <property type="match status" value="1"/>
</dbReference>
<dbReference type="GO" id="GO:0016020">
    <property type="term" value="C:membrane"/>
    <property type="evidence" value="ECO:0007669"/>
    <property type="project" value="UniProtKB-SubCell"/>
</dbReference>
<dbReference type="RefSeq" id="WP_109952345.1">
    <property type="nucleotide sequence ID" value="NZ_CP029551.1"/>
</dbReference>
<feature type="transmembrane region" description="Helical" evidence="7">
    <location>
        <begin position="443"/>
        <end position="463"/>
    </location>
</feature>
<evidence type="ECO:0000256" key="5">
    <source>
        <dbReference type="ARBA" id="ARBA00023136"/>
    </source>
</evidence>
<dbReference type="OrthoDB" id="9809340at2"/>
<protein>
    <submittedName>
        <fullName evidence="8">Oligopeptide transporter, OPT family</fullName>
    </submittedName>
</protein>
<evidence type="ECO:0000313" key="8">
    <source>
        <dbReference type="EMBL" id="AWN37266.1"/>
    </source>
</evidence>
<organism evidence="8 9">
    <name type="scientific">Methylobacterium radiodurans</name>
    <dbReference type="NCBI Taxonomy" id="2202828"/>
    <lineage>
        <taxon>Bacteria</taxon>
        <taxon>Pseudomonadati</taxon>
        <taxon>Pseudomonadota</taxon>
        <taxon>Alphaproteobacteria</taxon>
        <taxon>Hyphomicrobiales</taxon>
        <taxon>Methylobacteriaceae</taxon>
        <taxon>Methylobacterium</taxon>
    </lineage>
</organism>
<dbReference type="Pfam" id="PF03169">
    <property type="entry name" value="OPT"/>
    <property type="match status" value="1"/>
</dbReference>
<proteinExistence type="predicted"/>
<reference evidence="8 9" key="1">
    <citation type="submission" date="2018-05" db="EMBL/GenBank/DDBJ databases">
        <title>Complete Genome Sequence of Methylobacterium sp. 17Sr1-43.</title>
        <authorList>
            <person name="Srinivasan S."/>
        </authorList>
    </citation>
    <scope>NUCLEOTIDE SEQUENCE [LARGE SCALE GENOMIC DNA]</scope>
    <source>
        <strain evidence="8 9">17Sr1-43</strain>
    </source>
</reference>
<feature type="compositionally biased region" description="Basic and acidic residues" evidence="6">
    <location>
        <begin position="170"/>
        <end position="186"/>
    </location>
</feature>
<feature type="transmembrane region" description="Helical" evidence="7">
    <location>
        <begin position="124"/>
        <end position="142"/>
    </location>
</feature>
<evidence type="ECO:0000256" key="3">
    <source>
        <dbReference type="ARBA" id="ARBA00022692"/>
    </source>
</evidence>
<dbReference type="NCBIfam" id="TIGR00733">
    <property type="entry name" value="OPT family oligopeptide transporter"/>
    <property type="match status" value="1"/>
</dbReference>
<dbReference type="GO" id="GO:0035673">
    <property type="term" value="F:oligopeptide transmembrane transporter activity"/>
    <property type="evidence" value="ECO:0007669"/>
    <property type="project" value="InterPro"/>
</dbReference>
<feature type="transmembrane region" description="Helical" evidence="7">
    <location>
        <begin position="525"/>
        <end position="542"/>
    </location>
</feature>
<feature type="region of interest" description="Disordered" evidence="6">
    <location>
        <begin position="1"/>
        <end position="26"/>
    </location>
</feature>
<gene>
    <name evidence="8" type="ORF">DK427_17300</name>
</gene>
<name>A0A2U8VVX9_9HYPH</name>
<sequence>MDPSTPTATRDAADRPTAAGSRVPPHRDAAEITARGLALGAAITVVFMAANVYMGLKTGMTFSSSIPAAMISMGCLRLLGGAGILENNIVQTQASAAGTLCNVILVLPGLVLIGHWHGFPFWETAGITLIGGLLGVAFSIPLRRALVMGQGLPYPEGVAAAEVLRTGQEQGHEEQGHHGQERSGGRSERGLATLLTAAAAAGLVGFATNGLKVLAEGVRGAFVAGGAVFGLGTGFSLALVGVGYLVGIGACLAVLTGVVIAWGIAVPVLTALGEHAGAPAEAAQTVWADQVRLIGAGIIAVGGLWTVGSLARPILGSVRSALESARAAGAEHSMRQLPRQERDLPLPWIAGGALLLSLPLAWLVWSFAGGAGLGGMLPVLVGVLTLFVLVFGFLMAAACGYLAGLLGSSSSPISGIGILTTMAAALLLPLLLGRAAGPEGERFVVAVALLVAAVIVTTASIANDNLQDLKTGQLVDATPWRQQAVLIVGVVVGSAVIAPLMALLYEAYGFVGALPREGMASESAMAVPQAALVTQIATGIVGGSLPWTMVLIGLGLGVVLVALEARLRRRGLTFPALTVGIGMYLPLSVEMTIALGGILGWLAERRLRRRTPEAAREGAVEAARRRGVLLASGFLVGESCVGVLLAGADWLSGRSGVLALGFEGPAATWLGLAVFLAGLGAFYRLTSRAPG</sequence>
<dbReference type="PANTHER" id="PTHR31645">
    <property type="entry name" value="OLIGOPEPTIDE TRANSPORTER YGL114W-RELATED"/>
    <property type="match status" value="1"/>
</dbReference>
<feature type="transmembrane region" description="Helical" evidence="7">
    <location>
        <begin position="377"/>
        <end position="404"/>
    </location>
</feature>
<feature type="transmembrane region" description="Helical" evidence="7">
    <location>
        <begin position="416"/>
        <end position="437"/>
    </location>
</feature>
<feature type="transmembrane region" description="Helical" evidence="7">
    <location>
        <begin position="484"/>
        <end position="505"/>
    </location>
</feature>
<dbReference type="InterPro" id="IPR004814">
    <property type="entry name" value="Oligopep_transpt"/>
</dbReference>
<dbReference type="EMBL" id="CP029551">
    <property type="protein sequence ID" value="AWN37266.1"/>
    <property type="molecule type" value="Genomic_DNA"/>
</dbReference>
<feature type="transmembrane region" description="Helical" evidence="7">
    <location>
        <begin position="97"/>
        <end position="118"/>
    </location>
</feature>
<evidence type="ECO:0000256" key="7">
    <source>
        <dbReference type="SAM" id="Phobius"/>
    </source>
</evidence>
<feature type="transmembrane region" description="Helical" evidence="7">
    <location>
        <begin position="666"/>
        <end position="685"/>
    </location>
</feature>
<evidence type="ECO:0000256" key="6">
    <source>
        <dbReference type="SAM" id="MobiDB-lite"/>
    </source>
</evidence>
<dbReference type="InterPro" id="IPR045035">
    <property type="entry name" value="YSL-like"/>
</dbReference>
<comment type="subcellular location">
    <subcellularLocation>
        <location evidence="1">Membrane</location>
        <topology evidence="1">Multi-pass membrane protein</topology>
    </subcellularLocation>
</comment>
<evidence type="ECO:0000256" key="1">
    <source>
        <dbReference type="ARBA" id="ARBA00004141"/>
    </source>
</evidence>
<dbReference type="Proteomes" id="UP000246058">
    <property type="component" value="Chromosome"/>
</dbReference>
<evidence type="ECO:0000256" key="4">
    <source>
        <dbReference type="ARBA" id="ARBA00022989"/>
    </source>
</evidence>
<feature type="transmembrane region" description="Helical" evidence="7">
    <location>
        <begin position="36"/>
        <end position="54"/>
    </location>
</feature>
<feature type="transmembrane region" description="Helical" evidence="7">
    <location>
        <begin position="190"/>
        <end position="208"/>
    </location>
</feature>
<feature type="transmembrane region" description="Helical" evidence="7">
    <location>
        <begin position="344"/>
        <end position="365"/>
    </location>
</feature>
<evidence type="ECO:0000256" key="2">
    <source>
        <dbReference type="ARBA" id="ARBA00022448"/>
    </source>
</evidence>
<feature type="region of interest" description="Disordered" evidence="6">
    <location>
        <begin position="167"/>
        <end position="186"/>
    </location>
</feature>